<dbReference type="Proteomes" id="UP000298030">
    <property type="component" value="Unassembled WGS sequence"/>
</dbReference>
<sequence>MTVEQLQRAASRPERWHDLVRRKAAPFSPWDTRSSLLRTLKEHPAITPTLAGTFWPLPRGHWLMHLVPGGRFLVVLAPSSSGNVASSIDRLETAETMTVVLSIYDLGVPGVAIPHVPSIAASLSFDITCRARALPFLERVSRSEVAIMSDSSFRVVMALPVVVGDMTRPIWMVIVVDVEFEPGVGSNPSLKRHPASITINTLRGYVRDICLQGNRVLLRFADLVVIWDPEEMRYVCIEVTDPFARIDVSCAMAIPLLNIQKWLI</sequence>
<proteinExistence type="predicted"/>
<dbReference type="EMBL" id="QPFP01000100">
    <property type="protein sequence ID" value="TEB21894.1"/>
    <property type="molecule type" value="Genomic_DNA"/>
</dbReference>
<reference evidence="1 2" key="1">
    <citation type="journal article" date="2019" name="Nat. Ecol. Evol.">
        <title>Megaphylogeny resolves global patterns of mushroom evolution.</title>
        <authorList>
            <person name="Varga T."/>
            <person name="Krizsan K."/>
            <person name="Foldi C."/>
            <person name="Dima B."/>
            <person name="Sanchez-Garcia M."/>
            <person name="Sanchez-Ramirez S."/>
            <person name="Szollosi G.J."/>
            <person name="Szarkandi J.G."/>
            <person name="Papp V."/>
            <person name="Albert L."/>
            <person name="Andreopoulos W."/>
            <person name="Angelini C."/>
            <person name="Antonin V."/>
            <person name="Barry K.W."/>
            <person name="Bougher N.L."/>
            <person name="Buchanan P."/>
            <person name="Buyck B."/>
            <person name="Bense V."/>
            <person name="Catcheside P."/>
            <person name="Chovatia M."/>
            <person name="Cooper J."/>
            <person name="Damon W."/>
            <person name="Desjardin D."/>
            <person name="Finy P."/>
            <person name="Geml J."/>
            <person name="Haridas S."/>
            <person name="Hughes K."/>
            <person name="Justo A."/>
            <person name="Karasinski D."/>
            <person name="Kautmanova I."/>
            <person name="Kiss B."/>
            <person name="Kocsube S."/>
            <person name="Kotiranta H."/>
            <person name="LaButti K.M."/>
            <person name="Lechner B.E."/>
            <person name="Liimatainen K."/>
            <person name="Lipzen A."/>
            <person name="Lukacs Z."/>
            <person name="Mihaltcheva S."/>
            <person name="Morgado L.N."/>
            <person name="Niskanen T."/>
            <person name="Noordeloos M.E."/>
            <person name="Ohm R.A."/>
            <person name="Ortiz-Santana B."/>
            <person name="Ovrebo C."/>
            <person name="Racz N."/>
            <person name="Riley R."/>
            <person name="Savchenko A."/>
            <person name="Shiryaev A."/>
            <person name="Soop K."/>
            <person name="Spirin V."/>
            <person name="Szebenyi C."/>
            <person name="Tomsovsky M."/>
            <person name="Tulloss R.E."/>
            <person name="Uehling J."/>
            <person name="Grigoriev I.V."/>
            <person name="Vagvolgyi C."/>
            <person name="Papp T."/>
            <person name="Martin F.M."/>
            <person name="Miettinen O."/>
            <person name="Hibbett D.S."/>
            <person name="Nagy L.G."/>
        </authorList>
    </citation>
    <scope>NUCLEOTIDE SEQUENCE [LARGE SCALE GENOMIC DNA]</scope>
    <source>
        <strain evidence="1 2">FP101781</strain>
    </source>
</reference>
<protein>
    <submittedName>
        <fullName evidence="1">Uncharacterized protein</fullName>
    </submittedName>
</protein>
<evidence type="ECO:0000313" key="2">
    <source>
        <dbReference type="Proteomes" id="UP000298030"/>
    </source>
</evidence>
<gene>
    <name evidence="1" type="ORF">FA13DRAFT_86771</name>
</gene>
<accession>A0A4Y7SJW3</accession>
<name>A0A4Y7SJW3_COPMI</name>
<comment type="caution">
    <text evidence="1">The sequence shown here is derived from an EMBL/GenBank/DDBJ whole genome shotgun (WGS) entry which is preliminary data.</text>
</comment>
<keyword evidence="2" id="KW-1185">Reference proteome</keyword>
<evidence type="ECO:0000313" key="1">
    <source>
        <dbReference type="EMBL" id="TEB21894.1"/>
    </source>
</evidence>
<dbReference type="AlphaFoldDB" id="A0A4Y7SJW3"/>
<organism evidence="1 2">
    <name type="scientific">Coprinellus micaceus</name>
    <name type="common">Glistening ink-cap mushroom</name>
    <name type="synonym">Coprinus micaceus</name>
    <dbReference type="NCBI Taxonomy" id="71717"/>
    <lineage>
        <taxon>Eukaryota</taxon>
        <taxon>Fungi</taxon>
        <taxon>Dikarya</taxon>
        <taxon>Basidiomycota</taxon>
        <taxon>Agaricomycotina</taxon>
        <taxon>Agaricomycetes</taxon>
        <taxon>Agaricomycetidae</taxon>
        <taxon>Agaricales</taxon>
        <taxon>Agaricineae</taxon>
        <taxon>Psathyrellaceae</taxon>
        <taxon>Coprinellus</taxon>
    </lineage>
</organism>
<dbReference type="OrthoDB" id="3128434at2759"/>